<organism evidence="1 2">
    <name type="scientific">Cronobacter turicensis (strain DSM 18703 / CCUG 55852 / LMG 23827 / z3032)</name>
    <dbReference type="NCBI Taxonomy" id="693216"/>
    <lineage>
        <taxon>Bacteria</taxon>
        <taxon>Pseudomonadati</taxon>
        <taxon>Pseudomonadota</taxon>
        <taxon>Gammaproteobacteria</taxon>
        <taxon>Enterobacterales</taxon>
        <taxon>Enterobacteriaceae</taxon>
        <taxon>Cronobacter</taxon>
    </lineage>
</organism>
<gene>
    <name evidence="1" type="ordered locus">Ctu_3p00020</name>
</gene>
<dbReference type="EMBL" id="FN543096">
    <property type="protein sequence ID" value="CBA34707.1"/>
    <property type="molecule type" value="Genomic_DNA"/>
</dbReference>
<dbReference type="KEGG" id="ctu:Ctu_3p00020"/>
<dbReference type="Proteomes" id="UP000002069">
    <property type="component" value="Plasmid pCTU3"/>
</dbReference>
<dbReference type="AlphaFoldDB" id="C9Y5R2"/>
<geneLocation type="plasmid" evidence="1 2">
    <name>pCTU3</name>
</geneLocation>
<proteinExistence type="predicted"/>
<evidence type="ECO:0000313" key="2">
    <source>
        <dbReference type="Proteomes" id="UP000002069"/>
    </source>
</evidence>
<sequence>MIDSPSATPRYRADENAWLITLPAKQDGTHQFRPLTLVAIRTVKDVYFPSGMDDRCPRRLVHCDCELKLYWRGGGWHQEKSFLARYTINPYDNTTELNLTNSDFMLPFELRGRGLGSWVMQQLVSWAKVLPPGTPVKPIRTAPVDEKDVENHARRDHFWHGLGFRFAPGSRTSLPLSVNELQLPAGRGAKPDVVLLQKGVHTLTQAIDRYRLTIEAKDNALKVSREEIARLTRLQPHMLLIRGIRAPFTLLSRLVHQAKAIAAGRLRKQKDHPLPEDHEG</sequence>
<keyword evidence="2" id="KW-1185">Reference proteome</keyword>
<reference evidence="2" key="2">
    <citation type="journal article" date="2011" name="J. Bacteriol.">
        <title>Complete genome sequence of Cronobacter turicensis LMG 23827, a food-borne pathogen causing deaths in neonates.</title>
        <authorList>
            <person name="Stephan R."/>
            <person name="Lehner A."/>
            <person name="Tischler P."/>
            <person name="Rattei T."/>
        </authorList>
    </citation>
    <scope>NUCLEOTIDE SEQUENCE [LARGE SCALE GENOMIC DNA]</scope>
    <source>
        <strain evidence="2">DSM 18703 / CCUG 55852 / LMG 23827 / z3032</strain>
    </source>
</reference>
<keyword evidence="1" id="KW-0614">Plasmid</keyword>
<dbReference type="HOGENOM" id="CLU_992949_0_0_6"/>
<protein>
    <submittedName>
        <fullName evidence="1">Uncharacterized protein</fullName>
    </submittedName>
</protein>
<evidence type="ECO:0000313" key="1">
    <source>
        <dbReference type="EMBL" id="CBA34707.1"/>
    </source>
</evidence>
<name>C9Y5R2_CROTZ</name>
<reference evidence="1 2" key="1">
    <citation type="journal article" date="2010" name="J. Bacteriol.">
        <title>Complete Genome Sequence of Cronobacter turicensis LMG 23827, a foodborne pathogen causing deaths in neonates.</title>
        <authorList>
            <person name="Stephan R."/>
            <person name="Lehner A."/>
            <person name="Tischler P."/>
            <person name="Rattei T."/>
        </authorList>
    </citation>
    <scope>NUCLEOTIDE SEQUENCE [LARGE SCALE GENOMIC DNA]</scope>
    <source>
        <strain evidence="2">DSM 18703 / CCUG 55852 / LMG 23827 / z3032</strain>
        <plasmid evidence="1 2">pCTU3</plasmid>
    </source>
</reference>
<accession>C9Y5R2</accession>